<dbReference type="EMBL" id="OZ021744">
    <property type="protein sequence ID" value="CAK9312032.1"/>
    <property type="molecule type" value="Genomic_DNA"/>
</dbReference>
<sequence length="117" mass="13233">MTKEKISICIQKDWPLPPPSFQLVNGMIPIKNSLHIAVTFNKLEKTFRGGDYDFKKRKKKILASYNTNICLIVNGMKANQTPCLSGFPCGSIIDPAMPSKRRNIGLFLSLVLRLFYV</sequence>
<keyword evidence="2" id="KW-1185">Reference proteome</keyword>
<gene>
    <name evidence="1" type="ORF">CITCOLO1_LOCUS3708</name>
</gene>
<evidence type="ECO:0000313" key="1">
    <source>
        <dbReference type="EMBL" id="CAK9312032.1"/>
    </source>
</evidence>
<evidence type="ECO:0000313" key="2">
    <source>
        <dbReference type="Proteomes" id="UP001642487"/>
    </source>
</evidence>
<name>A0ABP0XV56_9ROSI</name>
<proteinExistence type="predicted"/>
<dbReference type="Proteomes" id="UP001642487">
    <property type="component" value="Chromosome 10"/>
</dbReference>
<reference evidence="1 2" key="1">
    <citation type="submission" date="2024-03" db="EMBL/GenBank/DDBJ databases">
        <authorList>
            <person name="Gkanogiannis A."/>
            <person name="Becerra Lopez-Lavalle L."/>
        </authorList>
    </citation>
    <scope>NUCLEOTIDE SEQUENCE [LARGE SCALE GENOMIC DNA]</scope>
</reference>
<accession>A0ABP0XV56</accession>
<protein>
    <submittedName>
        <fullName evidence="1">Uncharacterized protein</fullName>
    </submittedName>
</protein>
<organism evidence="1 2">
    <name type="scientific">Citrullus colocynthis</name>
    <name type="common">colocynth</name>
    <dbReference type="NCBI Taxonomy" id="252529"/>
    <lineage>
        <taxon>Eukaryota</taxon>
        <taxon>Viridiplantae</taxon>
        <taxon>Streptophyta</taxon>
        <taxon>Embryophyta</taxon>
        <taxon>Tracheophyta</taxon>
        <taxon>Spermatophyta</taxon>
        <taxon>Magnoliopsida</taxon>
        <taxon>eudicotyledons</taxon>
        <taxon>Gunneridae</taxon>
        <taxon>Pentapetalae</taxon>
        <taxon>rosids</taxon>
        <taxon>fabids</taxon>
        <taxon>Cucurbitales</taxon>
        <taxon>Cucurbitaceae</taxon>
        <taxon>Benincaseae</taxon>
        <taxon>Citrullus</taxon>
    </lineage>
</organism>